<keyword evidence="2" id="KW-1185">Reference proteome</keyword>
<sequence length="692" mass="78568">MDEETASPTVEPQPQPPWCEICRDFIPIDSNPDASMFEQWLKVYQIDPKTLNENCHRCRLLNAIFHKLETCLETDYPDVEFVDDGQGQSKCMWLSPGPDEVVTARCTWTGKTKPGAGLNDDSFERSVSIVPADQSDMPANVAAETLKNLQWSSKSEESLQFLKDMLHTCELGQGDHELCFQQNPELPARLVQILDGESLQLYETQPEERGTYIALSHCWGPRDKLPIRTTKQTIQQFSESISWSDLSKVFQDAVWLSKLLGIGYIWIDSLCIVQDDEQDWETESTKMAQYYSGAHLTISAETSPDGSVPFIGEIEERWQRMVYSTHDRNGHSCNYMVQEQHMNQLYTFQAENYYKAGCNLLPHRAWTLQESVLSSRVVHFTPSSLIWHCRGKTACEDEHRVLGVGMSEWNAQQAVHTLFNLTGSDEENRKGASKLWNTLVWQYTQRKCTFASDRLPAIGGIAESLAPKFPGRYLAGIWEAQLPYGLCWSRESEVPDLGLREVIAATWAWASLPPGVRITCPLEVAYTELEPEYRPKVLEAFCETSKVAPFGRVRGGHMVMEAPLFEVKITCTAPYARVPDFLKYHVSFGQEIGDFRGVVSTVKEDCLLAMQNGNVVRATEEQQVEYKKDPAKFQATAWVVWINGTMEAALEGLMLGRDEGSGEYWRIGHLRLDCVRKDIFPDQPLRSQIKLV</sequence>
<name>A0ACD3Z5U4_FUSSC</name>
<dbReference type="Proteomes" id="UP000830768">
    <property type="component" value="Chromosome 6"/>
</dbReference>
<dbReference type="EMBL" id="CP090035">
    <property type="protein sequence ID" value="UPK96639.1"/>
    <property type="molecule type" value="Genomic_DNA"/>
</dbReference>
<gene>
    <name evidence="1" type="ORF">LCI18_007574</name>
</gene>
<accession>A0ACD3Z5U4</accession>
<organism evidence="1 2">
    <name type="scientific">Fusarium solani subsp. cucurbitae</name>
    <name type="common">Neocosmosporum cucurbitae</name>
    <dbReference type="NCBI Taxonomy" id="2747967"/>
    <lineage>
        <taxon>Eukaryota</taxon>
        <taxon>Fungi</taxon>
        <taxon>Dikarya</taxon>
        <taxon>Ascomycota</taxon>
        <taxon>Pezizomycotina</taxon>
        <taxon>Sordariomycetes</taxon>
        <taxon>Hypocreomycetidae</taxon>
        <taxon>Hypocreales</taxon>
        <taxon>Nectriaceae</taxon>
        <taxon>Fusarium</taxon>
        <taxon>Fusarium solani species complex</taxon>
    </lineage>
</organism>
<protein>
    <submittedName>
        <fullName evidence="1">Uncharacterized protein</fullName>
    </submittedName>
</protein>
<reference evidence="1" key="1">
    <citation type="submission" date="2021-11" db="EMBL/GenBank/DDBJ databases">
        <title>Fusarium solani-melongenae Genome sequencing and assembly.</title>
        <authorList>
            <person name="Xie S."/>
            <person name="Huang L."/>
            <person name="Zhang X."/>
        </authorList>
    </citation>
    <scope>NUCLEOTIDE SEQUENCE</scope>
    <source>
        <strain evidence="1">CRI 24-3</strain>
    </source>
</reference>
<evidence type="ECO:0000313" key="1">
    <source>
        <dbReference type="EMBL" id="UPK96639.1"/>
    </source>
</evidence>
<proteinExistence type="predicted"/>
<evidence type="ECO:0000313" key="2">
    <source>
        <dbReference type="Proteomes" id="UP000830768"/>
    </source>
</evidence>